<evidence type="ECO:0000313" key="4">
    <source>
        <dbReference type="Proteomes" id="UP000283479"/>
    </source>
</evidence>
<keyword evidence="4" id="KW-1185">Reference proteome</keyword>
<evidence type="ECO:0000256" key="1">
    <source>
        <dbReference type="SAM" id="MobiDB-lite"/>
    </source>
</evidence>
<dbReference type="AlphaFoldDB" id="A0A3S3BJW2"/>
<dbReference type="InterPro" id="IPR056303">
    <property type="entry name" value="AMIN-like"/>
</dbReference>
<proteinExistence type="predicted"/>
<dbReference type="Proteomes" id="UP000283479">
    <property type="component" value="Unassembled WGS sequence"/>
</dbReference>
<dbReference type="EMBL" id="RKLO01000003">
    <property type="protein sequence ID" value="RVW03090.1"/>
    <property type="molecule type" value="Genomic_DNA"/>
</dbReference>
<name>A0A3S3BJW2_9NOCA</name>
<evidence type="ECO:0000313" key="3">
    <source>
        <dbReference type="EMBL" id="RVW03090.1"/>
    </source>
</evidence>
<gene>
    <name evidence="3" type="ORF">EGT50_07770</name>
</gene>
<dbReference type="Pfam" id="PF24837">
    <property type="entry name" value="AMIN-like"/>
    <property type="match status" value="1"/>
</dbReference>
<feature type="region of interest" description="Disordered" evidence="1">
    <location>
        <begin position="28"/>
        <end position="83"/>
    </location>
</feature>
<protein>
    <recommendedName>
        <fullName evidence="2">AMIN-like domain-containing protein</fullName>
    </recommendedName>
</protein>
<accession>A0A3S3BJW2</accession>
<sequence length="215" mass="21915">MATGLTCATVVFTATGCGSTDAQSAEATASAPVTSTTTAAPQSSTTTSVAAPTATIPADATEPAPNSNPTIPTDAAPQSSQASTSADLLLTDVRVGQHPGFDRVVYEFAGTGTPGWRARYVDGAFQDNSGKPISVAGDGILQIYINRIAFPSGDTETGSFPLVPGTPGGVVTEVREGVSWSEGDMQSFIGTARPERPFTVFTLSEPTRVVVDIAA</sequence>
<feature type="compositionally biased region" description="Low complexity" evidence="1">
    <location>
        <begin position="28"/>
        <end position="65"/>
    </location>
</feature>
<organism evidence="3 4">
    <name type="scientific">Rhodococcus xishaensis</name>
    <dbReference type="NCBI Taxonomy" id="2487364"/>
    <lineage>
        <taxon>Bacteria</taxon>
        <taxon>Bacillati</taxon>
        <taxon>Actinomycetota</taxon>
        <taxon>Actinomycetes</taxon>
        <taxon>Mycobacteriales</taxon>
        <taxon>Nocardiaceae</taxon>
        <taxon>Rhodococcus</taxon>
    </lineage>
</organism>
<feature type="domain" description="AMIN-like" evidence="2">
    <location>
        <begin position="89"/>
        <end position="214"/>
    </location>
</feature>
<dbReference type="OrthoDB" id="3393679at2"/>
<reference evidence="3 4" key="1">
    <citation type="submission" date="2018-11" db="EMBL/GenBank/DDBJ databases">
        <title>Rhodococcus spongicola sp. nov. and Rhodococcus xishaensis sp. nov. from marine sponges.</title>
        <authorList>
            <person name="Li L."/>
            <person name="Lin H.W."/>
        </authorList>
    </citation>
    <scope>NUCLEOTIDE SEQUENCE [LARGE SCALE GENOMIC DNA]</scope>
    <source>
        <strain evidence="3 4">LHW51113</strain>
    </source>
</reference>
<comment type="caution">
    <text evidence="3">The sequence shown here is derived from an EMBL/GenBank/DDBJ whole genome shotgun (WGS) entry which is preliminary data.</text>
</comment>
<evidence type="ECO:0000259" key="2">
    <source>
        <dbReference type="Pfam" id="PF24837"/>
    </source>
</evidence>
<feature type="compositionally biased region" description="Low complexity" evidence="1">
    <location>
        <begin position="72"/>
        <end position="83"/>
    </location>
</feature>